<accession>A0A8J6BU19</accession>
<dbReference type="Proteomes" id="UP000717585">
    <property type="component" value="Unassembled WGS sequence"/>
</dbReference>
<evidence type="ECO:0000256" key="1">
    <source>
        <dbReference type="SAM" id="MobiDB-lite"/>
    </source>
</evidence>
<evidence type="ECO:0000313" key="2">
    <source>
        <dbReference type="EMBL" id="KAG9389886.1"/>
    </source>
</evidence>
<feature type="compositionally biased region" description="Polar residues" evidence="1">
    <location>
        <begin position="67"/>
        <end position="77"/>
    </location>
</feature>
<feature type="compositionally biased region" description="Polar residues" evidence="1">
    <location>
        <begin position="84"/>
        <end position="93"/>
    </location>
</feature>
<reference evidence="2" key="1">
    <citation type="submission" date="2021-05" db="EMBL/GenBank/DDBJ databases">
        <title>A free-living protist that lacks canonical eukaryotic 1 DNA replication and segregation systems.</title>
        <authorList>
            <person name="Salas-Leiva D.E."/>
            <person name="Tromer E.C."/>
            <person name="Curtis B.A."/>
            <person name="Jerlstrom-Hultqvist J."/>
            <person name="Kolisko M."/>
            <person name="Yi Z."/>
            <person name="Salas-Leiva J.S."/>
            <person name="Gallot-Lavallee L."/>
            <person name="Kops G.J.P.L."/>
            <person name="Archibald J.M."/>
            <person name="Simpson A.G.B."/>
            <person name="Roger A.J."/>
        </authorList>
    </citation>
    <scope>NUCLEOTIDE SEQUENCE</scope>
    <source>
        <strain evidence="2">BICM</strain>
    </source>
</reference>
<name>A0A8J6BU19_9EUKA</name>
<proteinExistence type="predicted"/>
<gene>
    <name evidence="2" type="ORF">J8273_8569</name>
</gene>
<dbReference type="EMBL" id="JAHDYR010000067">
    <property type="protein sequence ID" value="KAG9389886.1"/>
    <property type="molecule type" value="Genomic_DNA"/>
</dbReference>
<protein>
    <submittedName>
        <fullName evidence="2">Uncharacterized protein</fullName>
    </submittedName>
</protein>
<keyword evidence="3" id="KW-1185">Reference proteome</keyword>
<organism evidence="2 3">
    <name type="scientific">Carpediemonas membranifera</name>
    <dbReference type="NCBI Taxonomy" id="201153"/>
    <lineage>
        <taxon>Eukaryota</taxon>
        <taxon>Metamonada</taxon>
        <taxon>Carpediemonas-like organisms</taxon>
        <taxon>Carpediemonas</taxon>
    </lineage>
</organism>
<feature type="region of interest" description="Disordered" evidence="1">
    <location>
        <begin position="50"/>
        <end position="95"/>
    </location>
</feature>
<sequence length="123" mass="13433">MAPNTMTRMSNAPVIIAPPASCTAASEEKITVRISLKSAVLLDMMAAEISRESSTSPAMEKGRGNKTKLTIRTTSNGRQEEYSTSRISNTGRTSARMVNARRVTAIVQRLMVEMKRFRDVPAG</sequence>
<comment type="caution">
    <text evidence="2">The sequence shown here is derived from an EMBL/GenBank/DDBJ whole genome shotgun (WGS) entry which is preliminary data.</text>
</comment>
<evidence type="ECO:0000313" key="3">
    <source>
        <dbReference type="Proteomes" id="UP000717585"/>
    </source>
</evidence>
<dbReference type="AlphaFoldDB" id="A0A8J6BU19"/>